<dbReference type="InterPro" id="IPR003010">
    <property type="entry name" value="C-N_Hydrolase"/>
</dbReference>
<sequence>MSKPLRLALLQYPVERPAGIAAFRAKLDRWLAGAAAAGAELAVLPEYACVELGAALTGSDVADEAAELAAMVAAAPDILDAMRDAARRAGLWLLPGTLPVRDADGLVRNRAPLITPEGLMATQDKHSMTRFERERWGVSPGGGPKVFSTPWGLIGISVCYDVEFPKHVRAQVEAGAWLVLAPSCTDTPHGFNRVRVSAAARAVENQCFIAITPTVGTAPWSAALDANRGHAAVFGPIDRGFPEDGVIARGALDMPQWLFATLDPARIEAVRKDGAVLNHRDWPKRSFGRPAVVVPA</sequence>
<dbReference type="CDD" id="cd07574">
    <property type="entry name" value="nitrilase_Rim1_like"/>
    <property type="match status" value="1"/>
</dbReference>
<gene>
    <name evidence="3" type="ORF">IAI61_07840</name>
</gene>
<accession>A0ABS3KNA1</accession>
<dbReference type="PANTHER" id="PTHR23088:SF50">
    <property type="entry name" value="HYDROLASE YHCX"/>
    <property type="match status" value="1"/>
</dbReference>
<dbReference type="InterPro" id="IPR001110">
    <property type="entry name" value="UPF0012_CS"/>
</dbReference>
<dbReference type="PANTHER" id="PTHR23088">
    <property type="entry name" value="NITRILASE-RELATED"/>
    <property type="match status" value="1"/>
</dbReference>
<comment type="similarity">
    <text evidence="1">Belongs to the carbon-nitrogen hydrolase superfamily. NIT1/NIT2 family.</text>
</comment>
<dbReference type="Pfam" id="PF00795">
    <property type="entry name" value="CN_hydrolase"/>
    <property type="match status" value="1"/>
</dbReference>
<evidence type="ECO:0000259" key="2">
    <source>
        <dbReference type="PROSITE" id="PS50263"/>
    </source>
</evidence>
<dbReference type="GO" id="GO:0016787">
    <property type="term" value="F:hydrolase activity"/>
    <property type="evidence" value="ECO:0007669"/>
    <property type="project" value="UniProtKB-KW"/>
</dbReference>
<evidence type="ECO:0000313" key="4">
    <source>
        <dbReference type="Proteomes" id="UP001518989"/>
    </source>
</evidence>
<dbReference type="PROSITE" id="PS01227">
    <property type="entry name" value="UPF0012"/>
    <property type="match status" value="1"/>
</dbReference>
<organism evidence="3 4">
    <name type="scientific">Roseomonas haemaphysalidis</name>
    <dbReference type="NCBI Taxonomy" id="2768162"/>
    <lineage>
        <taxon>Bacteria</taxon>
        <taxon>Pseudomonadati</taxon>
        <taxon>Pseudomonadota</taxon>
        <taxon>Alphaproteobacteria</taxon>
        <taxon>Acetobacterales</taxon>
        <taxon>Roseomonadaceae</taxon>
        <taxon>Roseomonas</taxon>
    </lineage>
</organism>
<reference evidence="3 4" key="1">
    <citation type="submission" date="2020-09" db="EMBL/GenBank/DDBJ databases">
        <title>Roseomonas.</title>
        <authorList>
            <person name="Zhu W."/>
        </authorList>
    </citation>
    <scope>NUCLEOTIDE SEQUENCE [LARGE SCALE GENOMIC DNA]</scope>
    <source>
        <strain evidence="3 4">573</strain>
    </source>
</reference>
<protein>
    <submittedName>
        <fullName evidence="3">Carbon-nitrogen hydrolase family protein</fullName>
    </submittedName>
</protein>
<evidence type="ECO:0000256" key="1">
    <source>
        <dbReference type="ARBA" id="ARBA00010613"/>
    </source>
</evidence>
<name>A0ABS3KNA1_9PROT</name>
<evidence type="ECO:0000313" key="3">
    <source>
        <dbReference type="EMBL" id="MBO1078938.1"/>
    </source>
</evidence>
<dbReference type="InterPro" id="IPR036526">
    <property type="entry name" value="C-N_Hydrolase_sf"/>
</dbReference>
<keyword evidence="3" id="KW-0378">Hydrolase</keyword>
<dbReference type="EMBL" id="JACTNG010000003">
    <property type="protein sequence ID" value="MBO1078938.1"/>
    <property type="molecule type" value="Genomic_DNA"/>
</dbReference>
<keyword evidence="4" id="KW-1185">Reference proteome</keyword>
<dbReference type="SUPFAM" id="SSF56317">
    <property type="entry name" value="Carbon-nitrogen hydrolase"/>
    <property type="match status" value="1"/>
</dbReference>
<dbReference type="RefSeq" id="WP_207416363.1">
    <property type="nucleotide sequence ID" value="NZ_CP061177.1"/>
</dbReference>
<dbReference type="Proteomes" id="UP001518989">
    <property type="component" value="Unassembled WGS sequence"/>
</dbReference>
<proteinExistence type="inferred from homology"/>
<dbReference type="PROSITE" id="PS50263">
    <property type="entry name" value="CN_HYDROLASE"/>
    <property type="match status" value="1"/>
</dbReference>
<dbReference type="Gene3D" id="3.60.110.10">
    <property type="entry name" value="Carbon-nitrogen hydrolase"/>
    <property type="match status" value="1"/>
</dbReference>
<feature type="domain" description="CN hydrolase" evidence="2">
    <location>
        <begin position="5"/>
        <end position="264"/>
    </location>
</feature>
<comment type="caution">
    <text evidence="3">The sequence shown here is derived from an EMBL/GenBank/DDBJ whole genome shotgun (WGS) entry which is preliminary data.</text>
</comment>